<evidence type="ECO:0000313" key="3">
    <source>
        <dbReference type="Proteomes" id="UP000187609"/>
    </source>
</evidence>
<feature type="region of interest" description="Disordered" evidence="1">
    <location>
        <begin position="131"/>
        <end position="163"/>
    </location>
</feature>
<evidence type="ECO:0000256" key="1">
    <source>
        <dbReference type="SAM" id="MobiDB-lite"/>
    </source>
</evidence>
<feature type="region of interest" description="Disordered" evidence="1">
    <location>
        <begin position="48"/>
        <end position="102"/>
    </location>
</feature>
<comment type="caution">
    <text evidence="2">The sequence shown here is derived from an EMBL/GenBank/DDBJ whole genome shotgun (WGS) entry which is preliminary data.</text>
</comment>
<sequence>MSLNIGGISTPTEGVSNKTILEALQALIMKVDNMECMVKSHDNLLNQWQGLSPNPNQGVGTSATPQNSSTPTAPHIERLINQSQVANNQVPRQGPLPQDRQARVEYNQQPLRPQQPQNNFDDDFDYEEQYDEPVRVQPRRNGQGGLRGRGGRHGRNYQGRNMNDTYDYGYNEYVGNEE</sequence>
<protein>
    <submittedName>
        <fullName evidence="2">Uncharacterized protein</fullName>
    </submittedName>
</protein>
<organism evidence="2 3">
    <name type="scientific">Nicotiana attenuata</name>
    <name type="common">Coyote tobacco</name>
    <dbReference type="NCBI Taxonomy" id="49451"/>
    <lineage>
        <taxon>Eukaryota</taxon>
        <taxon>Viridiplantae</taxon>
        <taxon>Streptophyta</taxon>
        <taxon>Embryophyta</taxon>
        <taxon>Tracheophyta</taxon>
        <taxon>Spermatophyta</taxon>
        <taxon>Magnoliopsida</taxon>
        <taxon>eudicotyledons</taxon>
        <taxon>Gunneridae</taxon>
        <taxon>Pentapetalae</taxon>
        <taxon>asterids</taxon>
        <taxon>lamiids</taxon>
        <taxon>Solanales</taxon>
        <taxon>Solanaceae</taxon>
        <taxon>Nicotianoideae</taxon>
        <taxon>Nicotianeae</taxon>
        <taxon>Nicotiana</taxon>
    </lineage>
</organism>
<gene>
    <name evidence="2" type="ORF">A4A49_65959</name>
</gene>
<feature type="compositionally biased region" description="Polar residues" evidence="1">
    <location>
        <begin position="80"/>
        <end position="91"/>
    </location>
</feature>
<dbReference type="AlphaFoldDB" id="A0A314KX97"/>
<name>A0A314KX97_NICAT</name>
<accession>A0A314KX97</accession>
<feature type="compositionally biased region" description="Polar residues" evidence="1">
    <location>
        <begin position="48"/>
        <end position="72"/>
    </location>
</feature>
<dbReference type="Gramene" id="OIT33980">
    <property type="protein sequence ID" value="OIT33980"/>
    <property type="gene ID" value="A4A49_65959"/>
</dbReference>
<reference evidence="2" key="1">
    <citation type="submission" date="2016-11" db="EMBL/GenBank/DDBJ databases">
        <title>The genome of Nicotiana attenuata.</title>
        <authorList>
            <person name="Xu S."/>
            <person name="Brockmoeller T."/>
            <person name="Gaquerel E."/>
            <person name="Navarro A."/>
            <person name="Kuhl H."/>
            <person name="Gase K."/>
            <person name="Ling Z."/>
            <person name="Zhou W."/>
            <person name="Kreitzer C."/>
            <person name="Stanke M."/>
            <person name="Tang H."/>
            <person name="Lyons E."/>
            <person name="Pandey P."/>
            <person name="Pandey S.P."/>
            <person name="Timmermann B."/>
            <person name="Baldwin I.T."/>
        </authorList>
    </citation>
    <scope>NUCLEOTIDE SEQUENCE [LARGE SCALE GENOMIC DNA]</scope>
    <source>
        <strain evidence="2">UT</strain>
    </source>
</reference>
<dbReference type="EMBL" id="MJEQ01000788">
    <property type="protein sequence ID" value="OIT33980.1"/>
    <property type="molecule type" value="Genomic_DNA"/>
</dbReference>
<proteinExistence type="predicted"/>
<evidence type="ECO:0000313" key="2">
    <source>
        <dbReference type="EMBL" id="OIT33980.1"/>
    </source>
</evidence>
<dbReference type="Proteomes" id="UP000187609">
    <property type="component" value="Unassembled WGS sequence"/>
</dbReference>
<keyword evidence="3" id="KW-1185">Reference proteome</keyword>